<keyword evidence="1 2" id="KW-0808">Transferase</keyword>
<reference evidence="2 3" key="1">
    <citation type="submission" date="2020-03" db="EMBL/GenBank/DDBJ databases">
        <title>Complete genome sequence of Monaibacterium sp. ALG8 with diverse plasmids.</title>
        <authorList>
            <person name="Sun C."/>
        </authorList>
    </citation>
    <scope>NUCLEOTIDE SEQUENCE [LARGE SCALE GENOMIC DNA]</scope>
    <source>
        <strain evidence="2 3">ALG8</strain>
    </source>
</reference>
<sequence length="379" mass="42371">MVAVLFDLTRSFSRRDHANPTGIDRVETALFNALSQLGPVTGLVRSGRRCWSADGPRISTSILQPAPLDRIARLQYWRDEARRRGESGLRATYGRGARDLPCPAHAGQWLVCVGHTLPDEAQVARWKARGGRLAVLVHDLIPLDHPEWSRLRPAARFATTMRLTAGQADLVLHLTRAGQAQWLNRYSRDEWQRHAVLPMGATDLPDMERNPRPRPVMLMIGTIEPRKEHATILDIWDQFAPVADLHIVGRRGWRNAETFARLDARPSGVTEIGEATDLQIAAEISAAHTLLFPSRAEGYGLPVMEARVRGLPVLASDLPELREIHGDTIEYVAPNNSDAWRLAIDRRLKENSPSTNQPTVLWSPWIESARMLKALMLGG</sequence>
<gene>
    <name evidence="2" type="ORF">G8E03_03250</name>
</gene>
<evidence type="ECO:0000256" key="1">
    <source>
        <dbReference type="ARBA" id="ARBA00022679"/>
    </source>
</evidence>
<name>A0A6G7VJ23_9RHOB</name>
<dbReference type="RefSeq" id="WP_166188621.1">
    <property type="nucleotide sequence ID" value="NZ_CP049811.1"/>
</dbReference>
<dbReference type="Pfam" id="PF13692">
    <property type="entry name" value="Glyco_trans_1_4"/>
    <property type="match status" value="1"/>
</dbReference>
<dbReference type="Proteomes" id="UP000500791">
    <property type="component" value="Chromosome"/>
</dbReference>
<dbReference type="EMBL" id="CP049811">
    <property type="protein sequence ID" value="QIK39865.1"/>
    <property type="molecule type" value="Genomic_DNA"/>
</dbReference>
<evidence type="ECO:0000313" key="2">
    <source>
        <dbReference type="EMBL" id="QIK39865.1"/>
    </source>
</evidence>
<dbReference type="AlphaFoldDB" id="A0A6G7VJ23"/>
<proteinExistence type="predicted"/>
<protein>
    <submittedName>
        <fullName evidence="2">Glycosyltransferase family 4 protein</fullName>
    </submittedName>
</protein>
<dbReference type="SUPFAM" id="SSF53756">
    <property type="entry name" value="UDP-Glycosyltransferase/glycogen phosphorylase"/>
    <property type="match status" value="1"/>
</dbReference>
<evidence type="ECO:0000313" key="3">
    <source>
        <dbReference type="Proteomes" id="UP000500791"/>
    </source>
</evidence>
<keyword evidence="3" id="KW-1185">Reference proteome</keyword>
<dbReference type="GO" id="GO:0016757">
    <property type="term" value="F:glycosyltransferase activity"/>
    <property type="evidence" value="ECO:0007669"/>
    <property type="project" value="TreeGrafter"/>
</dbReference>
<organism evidence="2 3">
    <name type="scientific">Pontivivens nitratireducens</name>
    <dbReference type="NCBI Taxonomy" id="2758038"/>
    <lineage>
        <taxon>Bacteria</taxon>
        <taxon>Pseudomonadati</taxon>
        <taxon>Pseudomonadota</taxon>
        <taxon>Alphaproteobacteria</taxon>
        <taxon>Rhodobacterales</taxon>
        <taxon>Paracoccaceae</taxon>
        <taxon>Pontivivens</taxon>
    </lineage>
</organism>
<dbReference type="PANTHER" id="PTHR46401">
    <property type="entry name" value="GLYCOSYLTRANSFERASE WBBK-RELATED"/>
    <property type="match status" value="1"/>
</dbReference>
<accession>A0A6G7VJ23</accession>
<dbReference type="KEGG" id="mon:G8E03_03250"/>
<dbReference type="PANTHER" id="PTHR46401:SF2">
    <property type="entry name" value="GLYCOSYLTRANSFERASE WBBK-RELATED"/>
    <property type="match status" value="1"/>
</dbReference>
<dbReference type="Gene3D" id="3.40.50.2000">
    <property type="entry name" value="Glycogen Phosphorylase B"/>
    <property type="match status" value="1"/>
</dbReference>